<keyword evidence="3" id="KW-0813">Transport</keyword>
<dbReference type="GO" id="GO:0046872">
    <property type="term" value="F:metal ion binding"/>
    <property type="evidence" value="ECO:0007669"/>
    <property type="project" value="UniProtKB-KW"/>
</dbReference>
<keyword evidence="12" id="KW-0325">Glycoprotein</keyword>
<feature type="region of interest" description="Disordered" evidence="15">
    <location>
        <begin position="1"/>
        <end position="22"/>
    </location>
</feature>
<dbReference type="PANTHER" id="PTHR22950:SF244">
    <property type="entry name" value="NEUTRAL AMINO ACID TRANSPORTER 9"/>
    <property type="match status" value="1"/>
</dbReference>
<comment type="subcellular location">
    <subcellularLocation>
        <location evidence="1">Late endosome membrane</location>
        <topology evidence="1">Multi-pass membrane protein</topology>
    </subcellularLocation>
    <subcellularLocation>
        <location evidence="2">Lysosome membrane</location>
        <topology evidence="2">Multi-pass membrane protein</topology>
    </subcellularLocation>
</comment>
<keyword evidence="9" id="KW-0915">Sodium</keyword>
<feature type="transmembrane region" description="Helical" evidence="16">
    <location>
        <begin position="491"/>
        <end position="513"/>
    </location>
</feature>
<evidence type="ECO:0000256" key="14">
    <source>
        <dbReference type="ARBA" id="ARBA00038442"/>
    </source>
</evidence>
<feature type="transmembrane region" description="Helical" evidence="16">
    <location>
        <begin position="350"/>
        <end position="372"/>
    </location>
</feature>
<dbReference type="EMBL" id="CAKASE010000052">
    <property type="protein sequence ID" value="CAG9564875.1"/>
    <property type="molecule type" value="Genomic_DNA"/>
</dbReference>
<evidence type="ECO:0000256" key="6">
    <source>
        <dbReference type="ARBA" id="ARBA00022753"/>
    </source>
</evidence>
<keyword evidence="13" id="KW-0458">Lysosome</keyword>
<evidence type="ECO:0000313" key="19">
    <source>
        <dbReference type="Proteomes" id="UP000789524"/>
    </source>
</evidence>
<evidence type="ECO:0000256" key="8">
    <source>
        <dbReference type="ARBA" id="ARBA00022989"/>
    </source>
</evidence>
<organism evidence="18 19">
    <name type="scientific">Danaus chrysippus</name>
    <name type="common">African queen</name>
    <dbReference type="NCBI Taxonomy" id="151541"/>
    <lineage>
        <taxon>Eukaryota</taxon>
        <taxon>Metazoa</taxon>
        <taxon>Ecdysozoa</taxon>
        <taxon>Arthropoda</taxon>
        <taxon>Hexapoda</taxon>
        <taxon>Insecta</taxon>
        <taxon>Pterygota</taxon>
        <taxon>Neoptera</taxon>
        <taxon>Endopterygota</taxon>
        <taxon>Lepidoptera</taxon>
        <taxon>Glossata</taxon>
        <taxon>Ditrysia</taxon>
        <taxon>Papilionoidea</taxon>
        <taxon>Nymphalidae</taxon>
        <taxon>Danainae</taxon>
        <taxon>Danaini</taxon>
        <taxon>Danaina</taxon>
        <taxon>Danaus</taxon>
        <taxon>Anosia</taxon>
    </lineage>
</organism>
<evidence type="ECO:0000256" key="1">
    <source>
        <dbReference type="ARBA" id="ARBA00004107"/>
    </source>
</evidence>
<dbReference type="PANTHER" id="PTHR22950">
    <property type="entry name" value="AMINO ACID TRANSPORTER"/>
    <property type="match status" value="1"/>
</dbReference>
<feature type="transmembrane region" description="Helical" evidence="16">
    <location>
        <begin position="180"/>
        <end position="203"/>
    </location>
</feature>
<evidence type="ECO:0000256" key="3">
    <source>
        <dbReference type="ARBA" id="ARBA00022448"/>
    </source>
</evidence>
<keyword evidence="8 16" id="KW-1133">Transmembrane helix</keyword>
<dbReference type="Proteomes" id="UP000789524">
    <property type="component" value="Unassembled WGS sequence"/>
</dbReference>
<feature type="transmembrane region" description="Helical" evidence="16">
    <location>
        <begin position="277"/>
        <end position="296"/>
    </location>
</feature>
<dbReference type="OrthoDB" id="294730at2759"/>
<evidence type="ECO:0000256" key="10">
    <source>
        <dbReference type="ARBA" id="ARBA00023136"/>
    </source>
</evidence>
<evidence type="ECO:0000256" key="4">
    <source>
        <dbReference type="ARBA" id="ARBA00022692"/>
    </source>
</evidence>
<feature type="transmembrane region" description="Helical" evidence="16">
    <location>
        <begin position="392"/>
        <end position="413"/>
    </location>
</feature>
<reference evidence="18" key="1">
    <citation type="submission" date="2021-09" db="EMBL/GenBank/DDBJ databases">
        <authorList>
            <person name="Martin H S."/>
        </authorList>
    </citation>
    <scope>NUCLEOTIDE SEQUENCE</scope>
</reference>
<evidence type="ECO:0000256" key="12">
    <source>
        <dbReference type="ARBA" id="ARBA00023180"/>
    </source>
</evidence>
<feature type="transmembrane region" description="Helical" evidence="16">
    <location>
        <begin position="100"/>
        <end position="121"/>
    </location>
</feature>
<protein>
    <submittedName>
        <fullName evidence="18">(African queen) hypothetical protein</fullName>
    </submittedName>
</protein>
<feature type="transmembrane region" description="Helical" evidence="16">
    <location>
        <begin position="316"/>
        <end position="338"/>
    </location>
</feature>
<keyword evidence="6" id="KW-0967">Endosome</keyword>
<evidence type="ECO:0000256" key="7">
    <source>
        <dbReference type="ARBA" id="ARBA00022970"/>
    </source>
</evidence>
<dbReference type="GO" id="GO:0015179">
    <property type="term" value="F:L-amino acid transmembrane transporter activity"/>
    <property type="evidence" value="ECO:0007669"/>
    <property type="project" value="TreeGrafter"/>
</dbReference>
<evidence type="ECO:0000256" key="9">
    <source>
        <dbReference type="ARBA" id="ARBA00023053"/>
    </source>
</evidence>
<dbReference type="Pfam" id="PF01490">
    <property type="entry name" value="Aa_trans"/>
    <property type="match status" value="1"/>
</dbReference>
<feature type="domain" description="Amino acid transporter transmembrane" evidence="17">
    <location>
        <begin position="98"/>
        <end position="508"/>
    </location>
</feature>
<keyword evidence="5" id="KW-0479">Metal-binding</keyword>
<gene>
    <name evidence="18" type="ORF">DCHRY22_LOCUS5808</name>
</gene>
<feature type="transmembrane region" description="Helical" evidence="16">
    <location>
        <begin position="244"/>
        <end position="265"/>
    </location>
</feature>
<dbReference type="GO" id="GO:0005765">
    <property type="term" value="C:lysosomal membrane"/>
    <property type="evidence" value="ECO:0007669"/>
    <property type="project" value="UniProtKB-SubCell"/>
</dbReference>
<keyword evidence="10 16" id="KW-0472">Membrane</keyword>
<dbReference type="GO" id="GO:0031902">
    <property type="term" value="C:late endosome membrane"/>
    <property type="evidence" value="ECO:0007669"/>
    <property type="project" value="UniProtKB-SubCell"/>
</dbReference>
<dbReference type="InterPro" id="IPR013057">
    <property type="entry name" value="AA_transpt_TM"/>
</dbReference>
<proteinExistence type="inferred from homology"/>
<evidence type="ECO:0000256" key="13">
    <source>
        <dbReference type="ARBA" id="ARBA00023228"/>
    </source>
</evidence>
<comment type="caution">
    <text evidence="18">The sequence shown here is derived from an EMBL/GenBank/DDBJ whole genome shotgun (WGS) entry which is preliminary data.</text>
</comment>
<evidence type="ECO:0000313" key="18">
    <source>
        <dbReference type="EMBL" id="CAG9564875.1"/>
    </source>
</evidence>
<comment type="similarity">
    <text evidence="14">Belongs to the amino acid/polyamine transporter 2 family. SLC38A9 subfamily.</text>
</comment>
<evidence type="ECO:0000256" key="5">
    <source>
        <dbReference type="ARBA" id="ARBA00022723"/>
    </source>
</evidence>
<keyword evidence="19" id="KW-1185">Reference proteome</keyword>
<keyword evidence="4 16" id="KW-0812">Transmembrane</keyword>
<accession>A0A8J2QKH7</accession>
<name>A0A8J2QKH7_9NEOP</name>
<dbReference type="AlphaFoldDB" id="A0A8J2QKH7"/>
<evidence type="ECO:0000256" key="11">
    <source>
        <dbReference type="ARBA" id="ARBA00023157"/>
    </source>
</evidence>
<evidence type="ECO:0000256" key="15">
    <source>
        <dbReference type="SAM" id="MobiDB-lite"/>
    </source>
</evidence>
<keyword evidence="11" id="KW-1015">Disulfide bond</keyword>
<evidence type="ECO:0000259" key="17">
    <source>
        <dbReference type="Pfam" id="PF01490"/>
    </source>
</evidence>
<evidence type="ECO:0000256" key="2">
    <source>
        <dbReference type="ARBA" id="ARBA00004155"/>
    </source>
</evidence>
<evidence type="ECO:0000256" key="16">
    <source>
        <dbReference type="SAM" id="Phobius"/>
    </source>
</evidence>
<sequence length="514" mass="57244">MRFKRNSTQNSEDNSAATSIETSNSFGKTRTKSCATLCLQNAIDRETYPLLLGTKNNYNTLSSSTDTLGPAELSGKEIMATYQKTLERSMKCDKNKQSSLVTIFSIWSTIMGSSLLAMAWGVERAGLPAALLLLTVMAGLCLYTAYILIRVNAQHGSSTCEVPALCLLLLGRWWSRIAHAFSLLVLLGATLVYFLLMANFLFYTVNYFMDVSTSNQTTYGTNLVCPKHDVFMTSPQVPQESSPFWGLHTTVPVYVALIMFPLLCFKNVTFFTRFTSFGTLAVIYLLLFVIVKGWMWGINLKSIDIKWEGLHGARNAAVLSGMLALSFYIHNIIITIMNNNARQEKNGRDLTIAFMLVTITYTLVGTVFFICFPLEKNCIEDNILNNFEKHDVMTVIARILLLFQVMTVYPLVVCLVRVEAARLHTLASARGADLVINGSVVVACIVVACLCPYIGIIIRYTGAISGLVHVFALPSLLHMKSLQLRGKLNIWIIIFYVAIIIFGTINLVMQFFIT</sequence>
<feature type="transmembrane region" description="Helical" evidence="16">
    <location>
        <begin position="434"/>
        <end position="456"/>
    </location>
</feature>
<keyword evidence="7" id="KW-0029">Amino-acid transport</keyword>
<feature type="transmembrane region" description="Helical" evidence="16">
    <location>
        <begin position="462"/>
        <end position="479"/>
    </location>
</feature>
<feature type="transmembrane region" description="Helical" evidence="16">
    <location>
        <begin position="127"/>
        <end position="149"/>
    </location>
</feature>